<feature type="transmembrane region" description="Helical" evidence="2">
    <location>
        <begin position="133"/>
        <end position="153"/>
    </location>
</feature>
<comment type="caution">
    <text evidence="3">The sequence shown here is derived from an EMBL/GenBank/DDBJ whole genome shotgun (WGS) entry which is preliminary data.</text>
</comment>
<gene>
    <name evidence="3" type="ORF">B2M27_15435</name>
</gene>
<name>A0ABX3UD21_KLUIN</name>
<feature type="transmembrane region" description="Helical" evidence="2">
    <location>
        <begin position="47"/>
        <end position="65"/>
    </location>
</feature>
<keyword evidence="2" id="KW-0472">Membrane</keyword>
<feature type="region of interest" description="Disordered" evidence="1">
    <location>
        <begin position="244"/>
        <end position="278"/>
    </location>
</feature>
<dbReference type="EMBL" id="MWPR01000023">
    <property type="protein sequence ID" value="ORJ49399.1"/>
    <property type="molecule type" value="Genomic_DNA"/>
</dbReference>
<keyword evidence="2" id="KW-0812">Transmembrane</keyword>
<feature type="transmembrane region" description="Helical" evidence="2">
    <location>
        <begin position="159"/>
        <end position="180"/>
    </location>
</feature>
<proteinExistence type="predicted"/>
<dbReference type="RefSeq" id="WP_085006618.1">
    <property type="nucleotide sequence ID" value="NZ_MWPR01000023.1"/>
</dbReference>
<evidence type="ECO:0000256" key="1">
    <source>
        <dbReference type="SAM" id="MobiDB-lite"/>
    </source>
</evidence>
<accession>A0ABX3UD21</accession>
<evidence type="ECO:0000313" key="3">
    <source>
        <dbReference type="EMBL" id="ORJ49399.1"/>
    </source>
</evidence>
<sequence>MKKMLPGRDVQMNAHKIPKCITSGFNPFLIWVVSIVIFFITVRFCPFWCRFPAFILMMFGGILTVETMPFGSLNSESCQSSTQKIEPSCLQTNQKKPVMRERGERREKKTNAQTLGQISSDIRQWRAGGSPPGIRRFWIILITFAAIGFWTAMKLPVHPVNAALFLSLFVFGSGLIAWNLPATALKTWSDTLDFRLSAYQPRNMMAWHDLQETTRQKGHLELQDLERWHERECVTVSPSGKRPLRFLANAPEPTGVSGREQCTMPPESERTDAHTEKV</sequence>
<protein>
    <submittedName>
        <fullName evidence="3">Uncharacterized protein</fullName>
    </submittedName>
</protein>
<organism evidence="3 4">
    <name type="scientific">Kluyvera intermedia</name>
    <name type="common">Enterobacter intermedius</name>
    <dbReference type="NCBI Taxonomy" id="61648"/>
    <lineage>
        <taxon>Bacteria</taxon>
        <taxon>Pseudomonadati</taxon>
        <taxon>Pseudomonadota</taxon>
        <taxon>Gammaproteobacteria</taxon>
        <taxon>Enterobacterales</taxon>
        <taxon>Enterobacteriaceae</taxon>
        <taxon>Kluyvera</taxon>
    </lineage>
</organism>
<keyword evidence="2" id="KW-1133">Transmembrane helix</keyword>
<keyword evidence="3" id="KW-0614">Plasmid</keyword>
<feature type="compositionally biased region" description="Basic and acidic residues" evidence="1">
    <location>
        <begin position="267"/>
        <end position="278"/>
    </location>
</feature>
<dbReference type="Proteomes" id="UP000192521">
    <property type="component" value="Unassembled WGS sequence"/>
</dbReference>
<evidence type="ECO:0000313" key="4">
    <source>
        <dbReference type="Proteomes" id="UP000192521"/>
    </source>
</evidence>
<geneLocation type="plasmid" evidence="3">
    <name>unnamed2</name>
</geneLocation>
<feature type="transmembrane region" description="Helical" evidence="2">
    <location>
        <begin position="21"/>
        <end position="41"/>
    </location>
</feature>
<evidence type="ECO:0000256" key="2">
    <source>
        <dbReference type="SAM" id="Phobius"/>
    </source>
</evidence>
<reference evidence="3 4" key="1">
    <citation type="submission" date="2017-02" db="EMBL/GenBank/DDBJ databases">
        <title>Draft genome sequence of a Kluyvera intermedia isolate from a patient with a pancreatic abscess.</title>
        <authorList>
            <person name="Thele R."/>
        </authorList>
    </citation>
    <scope>NUCLEOTIDE SEQUENCE [LARGE SCALE GENOMIC DNA]</scope>
    <source>
        <strain evidence="3 4">FOSA7093</strain>
        <plasmid evidence="3">unnamed2</plasmid>
    </source>
</reference>
<keyword evidence="4" id="KW-1185">Reference proteome</keyword>